<dbReference type="GO" id="GO:0005525">
    <property type="term" value="F:GTP binding"/>
    <property type="evidence" value="ECO:0007669"/>
    <property type="project" value="InterPro"/>
</dbReference>
<dbReference type="OrthoDB" id="5296287at2759"/>
<dbReference type="Proteomes" id="UP001152592">
    <property type="component" value="Unassembled WGS sequence"/>
</dbReference>
<name>A0A9W4I9J4_9EURO</name>
<evidence type="ECO:0000256" key="1">
    <source>
        <dbReference type="SAM" id="Coils"/>
    </source>
</evidence>
<comment type="caution">
    <text evidence="4">The sequence shown here is derived from an EMBL/GenBank/DDBJ whole genome shotgun (WGS) entry which is preliminary data.</text>
</comment>
<dbReference type="EMBL" id="CAJVPD010000034">
    <property type="protein sequence ID" value="CAG8261014.1"/>
    <property type="molecule type" value="Genomic_DNA"/>
</dbReference>
<sequence length="422" mass="48061">MEPASFPPILRTTSTMSSDTSLQIVPGAPWVLIAVMGLTGTGKSTFIQTATESPEVVVGHDLESCTSEMKGYTFHYKGHNVNLIDTPGFDDTHKSETEVLANIAKWLEDSFRNHEKLNGVIYLHSINKPRMEGSALRNLRLFRRLCGENPLKNVVLATTFWGAVNEQTGASREEELRQRPEFWGNMVDHGSRMMRVTDRASTLEIVDYLMPMTGVPLEIQKEMVDQDKPLIETAAGQHMNKELHRREELHREELQKIKEEHELAIEEKDEQLRAILEESQRRIENNLNKIYRQQEQLRAERRAEDRKRRNDYDNYFQKMESRISLEIDSSPEIRNMSFDELAAMIRANGIMINAQDRDKVEGMISKAQQSPDLSNSAKRKKKGTARYLLRALSILTPIVSGALLGFPIILPNLGKDSGTSEA</sequence>
<dbReference type="Gene3D" id="3.40.50.300">
    <property type="entry name" value="P-loop containing nucleotide triphosphate hydrolases"/>
    <property type="match status" value="1"/>
</dbReference>
<gene>
    <name evidence="4" type="ORF">PSALAMII_LOCUS947</name>
</gene>
<feature type="transmembrane region" description="Helical" evidence="2">
    <location>
        <begin position="387"/>
        <end position="410"/>
    </location>
</feature>
<proteinExistence type="predicted"/>
<keyword evidence="2" id="KW-0812">Transmembrane</keyword>
<evidence type="ECO:0000259" key="3">
    <source>
        <dbReference type="Pfam" id="PF01926"/>
    </source>
</evidence>
<keyword evidence="2" id="KW-1133">Transmembrane helix</keyword>
<feature type="domain" description="G" evidence="3">
    <location>
        <begin position="33"/>
        <end position="125"/>
    </location>
</feature>
<dbReference type="CDD" id="cd00882">
    <property type="entry name" value="Ras_like_GTPase"/>
    <property type="match status" value="1"/>
</dbReference>
<protein>
    <recommendedName>
        <fullName evidence="3">G domain-containing protein</fullName>
    </recommendedName>
</protein>
<dbReference type="Pfam" id="PF01926">
    <property type="entry name" value="MMR_HSR1"/>
    <property type="match status" value="1"/>
</dbReference>
<organism evidence="4 5">
    <name type="scientific">Penicillium salamii</name>
    <dbReference type="NCBI Taxonomy" id="1612424"/>
    <lineage>
        <taxon>Eukaryota</taxon>
        <taxon>Fungi</taxon>
        <taxon>Dikarya</taxon>
        <taxon>Ascomycota</taxon>
        <taxon>Pezizomycotina</taxon>
        <taxon>Eurotiomycetes</taxon>
        <taxon>Eurotiomycetidae</taxon>
        <taxon>Eurotiales</taxon>
        <taxon>Aspergillaceae</taxon>
        <taxon>Penicillium</taxon>
    </lineage>
</organism>
<evidence type="ECO:0000256" key="2">
    <source>
        <dbReference type="SAM" id="Phobius"/>
    </source>
</evidence>
<feature type="transmembrane region" description="Helical" evidence="2">
    <location>
        <begin position="20"/>
        <end position="38"/>
    </location>
</feature>
<dbReference type="InterPro" id="IPR006073">
    <property type="entry name" value="GTP-bd"/>
</dbReference>
<dbReference type="PANTHER" id="PTHR32046">
    <property type="entry name" value="G DOMAIN-CONTAINING PROTEIN"/>
    <property type="match status" value="1"/>
</dbReference>
<keyword evidence="1" id="KW-0175">Coiled coil</keyword>
<feature type="coiled-coil region" evidence="1">
    <location>
        <begin position="240"/>
        <end position="300"/>
    </location>
</feature>
<reference evidence="4" key="1">
    <citation type="submission" date="2021-07" db="EMBL/GenBank/DDBJ databases">
        <authorList>
            <person name="Branca A.L. A."/>
        </authorList>
    </citation>
    <scope>NUCLEOTIDE SEQUENCE</scope>
</reference>
<evidence type="ECO:0000313" key="4">
    <source>
        <dbReference type="EMBL" id="CAG8261014.1"/>
    </source>
</evidence>
<dbReference type="AlphaFoldDB" id="A0A9W4I9J4"/>
<dbReference type="SUPFAM" id="SSF52540">
    <property type="entry name" value="P-loop containing nucleoside triphosphate hydrolases"/>
    <property type="match status" value="1"/>
</dbReference>
<accession>A0A9W4I9J4</accession>
<evidence type="ECO:0000313" key="5">
    <source>
        <dbReference type="Proteomes" id="UP001152592"/>
    </source>
</evidence>
<dbReference type="InterPro" id="IPR027417">
    <property type="entry name" value="P-loop_NTPase"/>
</dbReference>
<keyword evidence="2" id="KW-0472">Membrane</keyword>